<evidence type="ECO:0000313" key="7">
    <source>
        <dbReference type="EMBL" id="KIY97509.1"/>
    </source>
</evidence>
<feature type="transmembrane region" description="Helical" evidence="6">
    <location>
        <begin position="209"/>
        <end position="229"/>
    </location>
</feature>
<comment type="subcellular location">
    <subcellularLocation>
        <location evidence="1">Membrane</location>
    </subcellularLocation>
</comment>
<dbReference type="AlphaFoldDB" id="A0A0D2M1G5"/>
<keyword evidence="3 6" id="KW-1133">Transmembrane helix</keyword>
<protein>
    <submittedName>
        <fullName evidence="7">Cell death suppressor protein</fullName>
    </submittedName>
</protein>
<evidence type="ECO:0000256" key="2">
    <source>
        <dbReference type="ARBA" id="ARBA00022692"/>
    </source>
</evidence>
<name>A0A0D2M1G5_9CHLO</name>
<keyword evidence="4" id="KW-0560">Oxidoreductase</keyword>
<keyword evidence="5 6" id="KW-0472">Membrane</keyword>
<dbReference type="InterPro" id="IPR050584">
    <property type="entry name" value="Cholesterol_7-desaturase"/>
</dbReference>
<feature type="transmembrane region" description="Helical" evidence="6">
    <location>
        <begin position="235"/>
        <end position="254"/>
    </location>
</feature>
<sequence length="287" mass="31047">MAMNQDDSQPMPAERLPPSSIDILSGFTWHHGGYLKKYSGMKGEKTFQAPSVFHTEYDKGPVGLASIYATPSRPGVVRIFAKFTFKSAPKGLFKLMSKVPHWVFLGLKLQDQDTVMNARQADYMRREGLTHRDYYSPSRADVGVTAAHAWFEKAGYQDMWRARMSPAALATAAAKPDATLDQMLDHWDRHTKHCKVCQEGMAVMEKAAAFSRVAAVALGILAACLAAAARAVTPGAAAAGAAAAFAAWLAGRLARESYERFVSGAPAWRRDGGLSLVKGATGGPIKL</sequence>
<dbReference type="Proteomes" id="UP000054498">
    <property type="component" value="Unassembled WGS sequence"/>
</dbReference>
<accession>A0A0D2M1G5</accession>
<keyword evidence="8" id="KW-1185">Reference proteome</keyword>
<dbReference type="RefSeq" id="XP_013896529.1">
    <property type="nucleotide sequence ID" value="XM_014041075.1"/>
</dbReference>
<reference evidence="7 8" key="1">
    <citation type="journal article" date="2013" name="BMC Genomics">
        <title>Reconstruction of the lipid metabolism for the microalga Monoraphidium neglectum from its genome sequence reveals characteristics suitable for biofuel production.</title>
        <authorList>
            <person name="Bogen C."/>
            <person name="Al-Dilaimi A."/>
            <person name="Albersmeier A."/>
            <person name="Wichmann J."/>
            <person name="Grundmann M."/>
            <person name="Rupp O."/>
            <person name="Lauersen K.J."/>
            <person name="Blifernez-Klassen O."/>
            <person name="Kalinowski J."/>
            <person name="Goesmann A."/>
            <person name="Mussgnug J.H."/>
            <person name="Kruse O."/>
        </authorList>
    </citation>
    <scope>NUCLEOTIDE SEQUENCE [LARGE SCALE GENOMIC DNA]</scope>
    <source>
        <strain evidence="7 8">SAG 48.87</strain>
    </source>
</reference>
<dbReference type="GO" id="GO:0005737">
    <property type="term" value="C:cytoplasm"/>
    <property type="evidence" value="ECO:0007669"/>
    <property type="project" value="TreeGrafter"/>
</dbReference>
<organism evidence="7 8">
    <name type="scientific">Monoraphidium neglectum</name>
    <dbReference type="NCBI Taxonomy" id="145388"/>
    <lineage>
        <taxon>Eukaryota</taxon>
        <taxon>Viridiplantae</taxon>
        <taxon>Chlorophyta</taxon>
        <taxon>core chlorophytes</taxon>
        <taxon>Chlorophyceae</taxon>
        <taxon>CS clade</taxon>
        <taxon>Sphaeropleales</taxon>
        <taxon>Selenastraceae</taxon>
        <taxon>Monoraphidium</taxon>
    </lineage>
</organism>
<evidence type="ECO:0000256" key="6">
    <source>
        <dbReference type="SAM" id="Phobius"/>
    </source>
</evidence>
<proteinExistence type="predicted"/>
<evidence type="ECO:0000256" key="3">
    <source>
        <dbReference type="ARBA" id="ARBA00022989"/>
    </source>
</evidence>
<dbReference type="GO" id="GO:0016491">
    <property type="term" value="F:oxidoreductase activity"/>
    <property type="evidence" value="ECO:0007669"/>
    <property type="project" value="UniProtKB-KW"/>
</dbReference>
<dbReference type="PANTHER" id="PTHR21266:SF32">
    <property type="entry name" value="CHOLESTEROL 7-DESATURASE NVD"/>
    <property type="match status" value="1"/>
</dbReference>
<dbReference type="KEGG" id="mng:MNEG_10451"/>
<dbReference type="GeneID" id="25727615"/>
<gene>
    <name evidence="7" type="ORF">MNEG_10451</name>
</gene>
<dbReference type="PANTHER" id="PTHR21266">
    <property type="entry name" value="IRON-SULFUR DOMAIN CONTAINING PROTEIN"/>
    <property type="match status" value="1"/>
</dbReference>
<evidence type="ECO:0000313" key="8">
    <source>
        <dbReference type="Proteomes" id="UP000054498"/>
    </source>
</evidence>
<dbReference type="EMBL" id="KK102539">
    <property type="protein sequence ID" value="KIY97509.1"/>
    <property type="molecule type" value="Genomic_DNA"/>
</dbReference>
<dbReference type="GO" id="GO:0016020">
    <property type="term" value="C:membrane"/>
    <property type="evidence" value="ECO:0007669"/>
    <property type="project" value="UniProtKB-SubCell"/>
</dbReference>
<evidence type="ECO:0000256" key="5">
    <source>
        <dbReference type="ARBA" id="ARBA00023136"/>
    </source>
</evidence>
<evidence type="ECO:0000256" key="1">
    <source>
        <dbReference type="ARBA" id="ARBA00004370"/>
    </source>
</evidence>
<evidence type="ECO:0000256" key="4">
    <source>
        <dbReference type="ARBA" id="ARBA00023002"/>
    </source>
</evidence>
<keyword evidence="2 6" id="KW-0812">Transmembrane</keyword>